<name>A0AAD8SV25_LOLMU</name>
<feature type="compositionally biased region" description="Pro residues" evidence="1">
    <location>
        <begin position="210"/>
        <end position="223"/>
    </location>
</feature>
<feature type="compositionally biased region" description="Low complexity" evidence="1">
    <location>
        <begin position="188"/>
        <end position="209"/>
    </location>
</feature>
<dbReference type="PANTHER" id="PTHR22602">
    <property type="entry name" value="TRANSFERASE CAF17, MITOCHONDRIAL-RELATED"/>
    <property type="match status" value="1"/>
</dbReference>
<dbReference type="AlphaFoldDB" id="A0AAD8SV25"/>
<evidence type="ECO:0000256" key="1">
    <source>
        <dbReference type="SAM" id="MobiDB-lite"/>
    </source>
</evidence>
<proteinExistence type="predicted"/>
<dbReference type="SUPFAM" id="SSF103025">
    <property type="entry name" value="Folate-binding domain"/>
    <property type="match status" value="1"/>
</dbReference>
<dbReference type="Proteomes" id="UP001231189">
    <property type="component" value="Unassembled WGS sequence"/>
</dbReference>
<dbReference type="InterPro" id="IPR045179">
    <property type="entry name" value="YgfZ/GcvT"/>
</dbReference>
<dbReference type="EMBL" id="JAUUTY010000003">
    <property type="protein sequence ID" value="KAK1664460.1"/>
    <property type="molecule type" value="Genomic_DNA"/>
</dbReference>
<dbReference type="PANTHER" id="PTHR22602:SF0">
    <property type="entry name" value="TRANSFERASE CAF17, MITOCHONDRIAL-RELATED"/>
    <property type="match status" value="1"/>
</dbReference>
<organism evidence="2 3">
    <name type="scientific">Lolium multiflorum</name>
    <name type="common">Italian ryegrass</name>
    <name type="synonym">Lolium perenne subsp. multiflorum</name>
    <dbReference type="NCBI Taxonomy" id="4521"/>
    <lineage>
        <taxon>Eukaryota</taxon>
        <taxon>Viridiplantae</taxon>
        <taxon>Streptophyta</taxon>
        <taxon>Embryophyta</taxon>
        <taxon>Tracheophyta</taxon>
        <taxon>Spermatophyta</taxon>
        <taxon>Magnoliopsida</taxon>
        <taxon>Liliopsida</taxon>
        <taxon>Poales</taxon>
        <taxon>Poaceae</taxon>
        <taxon>BOP clade</taxon>
        <taxon>Pooideae</taxon>
        <taxon>Poodae</taxon>
        <taxon>Poeae</taxon>
        <taxon>Poeae Chloroplast Group 2 (Poeae type)</taxon>
        <taxon>Loliodinae</taxon>
        <taxon>Loliinae</taxon>
        <taxon>Lolium</taxon>
    </lineage>
</organism>
<dbReference type="GO" id="GO:0005759">
    <property type="term" value="C:mitochondrial matrix"/>
    <property type="evidence" value="ECO:0007669"/>
    <property type="project" value="TreeGrafter"/>
</dbReference>
<evidence type="ECO:0000313" key="3">
    <source>
        <dbReference type="Proteomes" id="UP001231189"/>
    </source>
</evidence>
<protein>
    <submittedName>
        <fullName evidence="2">Uncharacterized protein</fullName>
    </submittedName>
</protein>
<feature type="compositionally biased region" description="Basic residues" evidence="1">
    <location>
        <begin position="145"/>
        <end position="155"/>
    </location>
</feature>
<gene>
    <name evidence="2" type="ORF">QYE76_052619</name>
</gene>
<accession>A0AAD8SV25</accession>
<keyword evidence="3" id="KW-1185">Reference proteome</keyword>
<feature type="region of interest" description="Disordered" evidence="1">
    <location>
        <begin position="131"/>
        <end position="175"/>
    </location>
</feature>
<comment type="caution">
    <text evidence="2">The sequence shown here is derived from an EMBL/GenBank/DDBJ whole genome shotgun (WGS) entry which is preliminary data.</text>
</comment>
<dbReference type="GO" id="GO:0016226">
    <property type="term" value="P:iron-sulfur cluster assembly"/>
    <property type="evidence" value="ECO:0007669"/>
    <property type="project" value="TreeGrafter"/>
</dbReference>
<evidence type="ECO:0000313" key="2">
    <source>
        <dbReference type="EMBL" id="KAK1664460.1"/>
    </source>
</evidence>
<reference evidence="2" key="1">
    <citation type="submission" date="2023-07" db="EMBL/GenBank/DDBJ databases">
        <title>A chromosome-level genome assembly of Lolium multiflorum.</title>
        <authorList>
            <person name="Chen Y."/>
            <person name="Copetti D."/>
            <person name="Kolliker R."/>
            <person name="Studer B."/>
        </authorList>
    </citation>
    <scope>NUCLEOTIDE SEQUENCE</scope>
    <source>
        <strain evidence="2">02402/16</strain>
        <tissue evidence="2">Leaf</tissue>
    </source>
</reference>
<feature type="region of interest" description="Disordered" evidence="1">
    <location>
        <begin position="188"/>
        <end position="232"/>
    </location>
</feature>
<sequence length="232" mass="24243">MPPPPPAPRRTDPGVLACRLASRAVVRFRGPEAARFLNSLLTNDLLSHSPSSEPARYAPTPNVPARAPRPVYNALLTPQGRFLVVGAGTIGGDSTAWREAAAALHAMTGKGIEKRMKWNVGLGRDKATHLLTSPDAGELSPAGRHPPRLVHRRPPARAAPASSGPPRPPSSCSWPAPVLLRPAQLRSPASHLRPAPARAAPAAGAWSSWPAPPAPGPLGPPRLPGEHAAVPI</sequence>